<proteinExistence type="predicted"/>
<accession>A0ABN3BI55</accession>
<sequence length="203" mass="22716">MATEETARAAMRATPRHGWMTEPPSRAQLLFDDPYPSCALEAGKFFPATQGGLTDPVQPADVAGDTPPPDGKIASAGYPHGGAPQLDEVRDWPKVELVSGARQKVVWSFRQRHKTRRYNYFVTREDWDPAQPLSRAQFEPEPFARLEPNGDTPYWELPDPPAREPVEHKITLPQRKGYHVILGVWEVADTGAACYQVIDAHFS</sequence>
<feature type="compositionally biased region" description="Low complexity" evidence="2">
    <location>
        <begin position="1"/>
        <end position="13"/>
    </location>
</feature>
<evidence type="ECO:0000313" key="5">
    <source>
        <dbReference type="Proteomes" id="UP001501391"/>
    </source>
</evidence>
<keyword evidence="1" id="KW-0732">Signal</keyword>
<evidence type="ECO:0000256" key="1">
    <source>
        <dbReference type="ARBA" id="ARBA00022729"/>
    </source>
</evidence>
<name>A0ABN3BI55_9ACTN</name>
<comment type="caution">
    <text evidence="4">The sequence shown here is derived from an EMBL/GenBank/DDBJ whole genome shotgun (WGS) entry which is preliminary data.</text>
</comment>
<dbReference type="Proteomes" id="UP001501391">
    <property type="component" value="Unassembled WGS sequence"/>
</dbReference>
<reference evidence="4 5" key="1">
    <citation type="journal article" date="2019" name="Int. J. Syst. Evol. Microbiol.">
        <title>The Global Catalogue of Microorganisms (GCM) 10K type strain sequencing project: providing services to taxonomists for standard genome sequencing and annotation.</title>
        <authorList>
            <consortium name="The Broad Institute Genomics Platform"/>
            <consortium name="The Broad Institute Genome Sequencing Center for Infectious Disease"/>
            <person name="Wu L."/>
            <person name="Ma J."/>
        </authorList>
    </citation>
    <scope>NUCLEOTIDE SEQUENCE [LARGE SCALE GENOMIC DNA]</scope>
    <source>
        <strain evidence="4 5">JCM 14924</strain>
    </source>
</reference>
<feature type="domain" description="Chitin-binding type-4" evidence="3">
    <location>
        <begin position="17"/>
        <end position="199"/>
    </location>
</feature>
<keyword evidence="4" id="KW-0503">Monooxygenase</keyword>
<dbReference type="EMBL" id="BAAAOQ010000007">
    <property type="protein sequence ID" value="GAA2195448.1"/>
    <property type="molecule type" value="Genomic_DNA"/>
</dbReference>
<dbReference type="PANTHER" id="PTHR34823">
    <property type="entry name" value="GLCNAC-BINDING PROTEIN A"/>
    <property type="match status" value="1"/>
</dbReference>
<dbReference type="Pfam" id="PF03067">
    <property type="entry name" value="LPMO_10"/>
    <property type="match status" value="1"/>
</dbReference>
<feature type="region of interest" description="Disordered" evidence="2">
    <location>
        <begin position="49"/>
        <end position="87"/>
    </location>
</feature>
<dbReference type="GO" id="GO:0004497">
    <property type="term" value="F:monooxygenase activity"/>
    <property type="evidence" value="ECO:0007669"/>
    <property type="project" value="UniProtKB-KW"/>
</dbReference>
<evidence type="ECO:0000313" key="4">
    <source>
        <dbReference type="EMBL" id="GAA2195448.1"/>
    </source>
</evidence>
<keyword evidence="5" id="KW-1185">Reference proteome</keyword>
<gene>
    <name evidence="4" type="ORF">GCM10009787_25590</name>
</gene>
<dbReference type="SUPFAM" id="SSF81296">
    <property type="entry name" value="E set domains"/>
    <property type="match status" value="1"/>
</dbReference>
<dbReference type="InterPro" id="IPR004302">
    <property type="entry name" value="Cellulose/chitin-bd_N"/>
</dbReference>
<evidence type="ECO:0000259" key="3">
    <source>
        <dbReference type="Pfam" id="PF03067"/>
    </source>
</evidence>
<keyword evidence="4" id="KW-0560">Oxidoreductase</keyword>
<protein>
    <submittedName>
        <fullName evidence="4">Lytic polysaccharide monooxygenase</fullName>
    </submittedName>
</protein>
<dbReference type="Gene3D" id="2.70.50.50">
    <property type="entry name" value="chitin-binding protein cbp21"/>
    <property type="match status" value="1"/>
</dbReference>
<dbReference type="InterPro" id="IPR014756">
    <property type="entry name" value="Ig_E-set"/>
</dbReference>
<dbReference type="CDD" id="cd21177">
    <property type="entry name" value="LPMO_AA10"/>
    <property type="match status" value="1"/>
</dbReference>
<dbReference type="InterPro" id="IPR051024">
    <property type="entry name" value="GlcNAc_Chitin_IntDeg"/>
</dbReference>
<evidence type="ECO:0000256" key="2">
    <source>
        <dbReference type="SAM" id="MobiDB-lite"/>
    </source>
</evidence>
<feature type="region of interest" description="Disordered" evidence="2">
    <location>
        <begin position="1"/>
        <end position="24"/>
    </location>
</feature>
<dbReference type="PANTHER" id="PTHR34823:SF1">
    <property type="entry name" value="CHITIN-BINDING TYPE-4 DOMAIN-CONTAINING PROTEIN"/>
    <property type="match status" value="1"/>
</dbReference>
<organism evidence="4 5">
    <name type="scientific">Streptomyces bangladeshensis</name>
    <dbReference type="NCBI Taxonomy" id="295352"/>
    <lineage>
        <taxon>Bacteria</taxon>
        <taxon>Bacillati</taxon>
        <taxon>Actinomycetota</taxon>
        <taxon>Actinomycetes</taxon>
        <taxon>Kitasatosporales</taxon>
        <taxon>Streptomycetaceae</taxon>
        <taxon>Streptomyces</taxon>
    </lineage>
</organism>